<protein>
    <submittedName>
        <fullName evidence="1">Uncharacterized protein</fullName>
    </submittedName>
</protein>
<gene>
    <name evidence="1" type="ORF">H8R02_08330</name>
</gene>
<dbReference type="AlphaFoldDB" id="A0A923S272"/>
<reference evidence="1" key="1">
    <citation type="submission" date="2020-08" db="EMBL/GenBank/DDBJ databases">
        <title>Ramlibacter sp. GTP1 16S ribosomal RNA gene genome sequencing and assembly.</title>
        <authorList>
            <person name="Kang M."/>
        </authorList>
    </citation>
    <scope>NUCLEOTIDE SEQUENCE</scope>
    <source>
        <strain evidence="1">GTP1</strain>
    </source>
</reference>
<comment type="caution">
    <text evidence="1">The sequence shown here is derived from an EMBL/GenBank/DDBJ whole genome shotgun (WGS) entry which is preliminary data.</text>
</comment>
<name>A0A923S272_9BURK</name>
<organism evidence="1 2">
    <name type="scientific">Ramlibacter albus</name>
    <dbReference type="NCBI Taxonomy" id="2079448"/>
    <lineage>
        <taxon>Bacteria</taxon>
        <taxon>Pseudomonadati</taxon>
        <taxon>Pseudomonadota</taxon>
        <taxon>Betaproteobacteria</taxon>
        <taxon>Burkholderiales</taxon>
        <taxon>Comamonadaceae</taxon>
        <taxon>Ramlibacter</taxon>
    </lineage>
</organism>
<dbReference type="Proteomes" id="UP000596827">
    <property type="component" value="Unassembled WGS sequence"/>
</dbReference>
<dbReference type="EMBL" id="JACORU010000002">
    <property type="protein sequence ID" value="MBC5764453.1"/>
    <property type="molecule type" value="Genomic_DNA"/>
</dbReference>
<accession>A0A923S272</accession>
<sequence>MDKPTFGQQCIDYCDRARKACASAGAEPTAPLVLDLVWAGVAARASCWGGRACRHLDVRFDLGAITGEGVDEDLATASMLTANCVSWQEKGSPLFALHPATGHAVLRYTWPLFDPDAEPLAALVERGVLAGLRWRQAVVPHAFKCEESQP</sequence>
<keyword evidence="2" id="KW-1185">Reference proteome</keyword>
<dbReference type="RefSeq" id="WP_187080923.1">
    <property type="nucleotide sequence ID" value="NZ_JACORU010000002.1"/>
</dbReference>
<evidence type="ECO:0000313" key="1">
    <source>
        <dbReference type="EMBL" id="MBC5764453.1"/>
    </source>
</evidence>
<evidence type="ECO:0000313" key="2">
    <source>
        <dbReference type="Proteomes" id="UP000596827"/>
    </source>
</evidence>
<proteinExistence type="predicted"/>
<dbReference type="Gene3D" id="3.30.1460.10">
    <property type="match status" value="1"/>
</dbReference>